<protein>
    <submittedName>
        <fullName evidence="1">Uncharacterized protein</fullName>
    </submittedName>
</protein>
<accession>A0A0R3QGJ3</accession>
<proteinExistence type="predicted"/>
<dbReference type="WBParaSite" id="BTMF_0000549301-mRNA-1">
    <property type="protein sequence ID" value="BTMF_0000549301-mRNA-1"/>
    <property type="gene ID" value="BTMF_0000549301"/>
</dbReference>
<reference evidence="1" key="1">
    <citation type="submission" date="2017-02" db="UniProtKB">
        <authorList>
            <consortium name="WormBaseParasite"/>
        </authorList>
    </citation>
    <scope>IDENTIFICATION</scope>
</reference>
<name>A0A0R3QGJ3_9BILA</name>
<sequence length="48" mass="5815">MRREVKQESYQYSDAFWDFVVNDNLTASLILRINLICTLWYNDKVTKI</sequence>
<organism evidence="1">
    <name type="scientific">Brugia timori</name>
    <dbReference type="NCBI Taxonomy" id="42155"/>
    <lineage>
        <taxon>Eukaryota</taxon>
        <taxon>Metazoa</taxon>
        <taxon>Ecdysozoa</taxon>
        <taxon>Nematoda</taxon>
        <taxon>Chromadorea</taxon>
        <taxon>Rhabditida</taxon>
        <taxon>Spirurina</taxon>
        <taxon>Spiruromorpha</taxon>
        <taxon>Filarioidea</taxon>
        <taxon>Onchocercidae</taxon>
        <taxon>Brugia</taxon>
    </lineage>
</organism>
<dbReference type="AlphaFoldDB" id="A0A0R3QGJ3"/>
<evidence type="ECO:0000313" key="1">
    <source>
        <dbReference type="WBParaSite" id="BTMF_0000549301-mRNA-1"/>
    </source>
</evidence>